<dbReference type="InterPro" id="IPR050176">
    <property type="entry name" value="LTTR"/>
</dbReference>
<protein>
    <submittedName>
        <fullName evidence="7">LysR family transcriptional regulator</fullName>
    </submittedName>
</protein>
<dbReference type="PROSITE" id="PS50931">
    <property type="entry name" value="HTH_LYSR"/>
    <property type="match status" value="1"/>
</dbReference>
<dbReference type="SUPFAM" id="SSF46785">
    <property type="entry name" value="Winged helix' DNA-binding domain"/>
    <property type="match status" value="1"/>
</dbReference>
<dbReference type="AlphaFoldDB" id="A0A975H2F0"/>
<gene>
    <name evidence="7" type="ORF">J1M35_13360</name>
</gene>
<feature type="transmembrane region" description="Helical" evidence="5">
    <location>
        <begin position="244"/>
        <end position="264"/>
    </location>
</feature>
<feature type="domain" description="HTH lysR-type" evidence="6">
    <location>
        <begin position="7"/>
        <end position="64"/>
    </location>
</feature>
<sequence length="284" mass="30597">MARMVTLDVDAVRAFVVIADSRSFTRAAESLGTTQGALSVKLKRLEDKLGQRLIERTPRLVRLSSQGELFIAAAREFLDAHERVVASLTATRKHFKIGIGCHVMGPEVPTLLARLKSMDPGLLIEVSLDSSRALLDNYAGGSLDAIIIRTEDDRRDGTVLCAEHFGWYAAPEFESPAGESLRLANLSPQCGVRSIAEQALDQASIPWTEVFVGGGIAAVMAAISAGLAVAAFPRRLAPPELVEVGAILGLPALPSSAVVLHSELRDKRTREALRTIASAFREHR</sequence>
<dbReference type="SUPFAM" id="SSF53850">
    <property type="entry name" value="Periplasmic binding protein-like II"/>
    <property type="match status" value="1"/>
</dbReference>
<keyword evidence="8" id="KW-1185">Reference proteome</keyword>
<evidence type="ECO:0000256" key="5">
    <source>
        <dbReference type="SAM" id="Phobius"/>
    </source>
</evidence>
<dbReference type="InterPro" id="IPR005119">
    <property type="entry name" value="LysR_subst-bd"/>
</dbReference>
<comment type="similarity">
    <text evidence="1">Belongs to the LysR transcriptional regulatory family.</text>
</comment>
<keyword evidence="5" id="KW-0472">Membrane</keyword>
<dbReference type="KEGG" id="otd:J1M35_13360"/>
<accession>A0A975H2F0</accession>
<keyword evidence="2" id="KW-0805">Transcription regulation</keyword>
<dbReference type="InterPro" id="IPR036390">
    <property type="entry name" value="WH_DNA-bd_sf"/>
</dbReference>
<dbReference type="EMBL" id="CP071796">
    <property type="protein sequence ID" value="QTD44116.1"/>
    <property type="molecule type" value="Genomic_DNA"/>
</dbReference>
<evidence type="ECO:0000256" key="2">
    <source>
        <dbReference type="ARBA" id="ARBA00023015"/>
    </source>
</evidence>
<reference evidence="7" key="1">
    <citation type="submission" date="2021-03" db="EMBL/GenBank/DDBJ databases">
        <title>Ottowia sp. 27C isolated from the cloaca of a Giant Asian pond turtle (Heosemys grandis).</title>
        <authorList>
            <person name="Spergser J."/>
            <person name="Busse H.-J."/>
        </authorList>
    </citation>
    <scope>NUCLEOTIDE SEQUENCE</scope>
    <source>
        <strain evidence="7">27C</strain>
    </source>
</reference>
<evidence type="ECO:0000313" key="7">
    <source>
        <dbReference type="EMBL" id="QTD44116.1"/>
    </source>
</evidence>
<evidence type="ECO:0000256" key="3">
    <source>
        <dbReference type="ARBA" id="ARBA00023125"/>
    </source>
</evidence>
<evidence type="ECO:0000256" key="1">
    <source>
        <dbReference type="ARBA" id="ARBA00009437"/>
    </source>
</evidence>
<dbReference type="InterPro" id="IPR000847">
    <property type="entry name" value="LysR_HTH_N"/>
</dbReference>
<feature type="transmembrane region" description="Helical" evidence="5">
    <location>
        <begin position="210"/>
        <end position="232"/>
    </location>
</feature>
<dbReference type="PRINTS" id="PR00039">
    <property type="entry name" value="HTHLYSR"/>
</dbReference>
<dbReference type="PANTHER" id="PTHR30579:SF7">
    <property type="entry name" value="HTH-TYPE TRANSCRIPTIONAL REGULATOR LRHA-RELATED"/>
    <property type="match status" value="1"/>
</dbReference>
<keyword evidence="5" id="KW-0812">Transmembrane</keyword>
<dbReference type="InterPro" id="IPR036388">
    <property type="entry name" value="WH-like_DNA-bd_sf"/>
</dbReference>
<dbReference type="GO" id="GO:0003700">
    <property type="term" value="F:DNA-binding transcription factor activity"/>
    <property type="evidence" value="ECO:0007669"/>
    <property type="project" value="InterPro"/>
</dbReference>
<organism evidence="7 8">
    <name type="scientific">Ottowia testudinis</name>
    <dbReference type="NCBI Taxonomy" id="2816950"/>
    <lineage>
        <taxon>Bacteria</taxon>
        <taxon>Pseudomonadati</taxon>
        <taxon>Pseudomonadota</taxon>
        <taxon>Betaproteobacteria</taxon>
        <taxon>Burkholderiales</taxon>
        <taxon>Comamonadaceae</taxon>
        <taxon>Ottowia</taxon>
    </lineage>
</organism>
<dbReference type="GO" id="GO:0003677">
    <property type="term" value="F:DNA binding"/>
    <property type="evidence" value="ECO:0007669"/>
    <property type="project" value="UniProtKB-KW"/>
</dbReference>
<keyword evidence="4" id="KW-0804">Transcription</keyword>
<keyword evidence="3" id="KW-0238">DNA-binding</keyword>
<dbReference type="FunFam" id="1.10.10.10:FF:000001">
    <property type="entry name" value="LysR family transcriptional regulator"/>
    <property type="match status" value="1"/>
</dbReference>
<proteinExistence type="inferred from homology"/>
<name>A0A975H2F0_9BURK</name>
<evidence type="ECO:0000256" key="4">
    <source>
        <dbReference type="ARBA" id="ARBA00023163"/>
    </source>
</evidence>
<dbReference type="Pfam" id="PF03466">
    <property type="entry name" value="LysR_substrate"/>
    <property type="match status" value="1"/>
</dbReference>
<evidence type="ECO:0000259" key="6">
    <source>
        <dbReference type="PROSITE" id="PS50931"/>
    </source>
</evidence>
<dbReference type="PANTHER" id="PTHR30579">
    <property type="entry name" value="TRANSCRIPTIONAL REGULATOR"/>
    <property type="match status" value="1"/>
</dbReference>
<dbReference type="Gene3D" id="1.10.10.10">
    <property type="entry name" value="Winged helix-like DNA-binding domain superfamily/Winged helix DNA-binding domain"/>
    <property type="match status" value="1"/>
</dbReference>
<evidence type="ECO:0000313" key="8">
    <source>
        <dbReference type="Proteomes" id="UP000663903"/>
    </source>
</evidence>
<dbReference type="Pfam" id="PF00126">
    <property type="entry name" value="HTH_1"/>
    <property type="match status" value="1"/>
</dbReference>
<keyword evidence="5" id="KW-1133">Transmembrane helix</keyword>
<dbReference type="Proteomes" id="UP000663903">
    <property type="component" value="Chromosome"/>
</dbReference>
<dbReference type="Gene3D" id="3.40.190.10">
    <property type="entry name" value="Periplasmic binding protein-like II"/>
    <property type="match status" value="2"/>
</dbReference>